<dbReference type="GO" id="GO:0005506">
    <property type="term" value="F:iron ion binding"/>
    <property type="evidence" value="ECO:0007669"/>
    <property type="project" value="InterPro"/>
</dbReference>
<sequence length="408" mass="44952">MTDTPFTGEFWAGTAARQEETFRELRRQPVRRHPVLPEAGVLSDRVGDGFWAVVRHEDILTVSRDPATFCSGQGMLLDDFPPEILRANQSFIAMDDPRHAQLRRLVLAAFTPRRLALVQGQIENQARRIVDDLIRTGDCDFVAEVSRVLPVWTVAEMMGVPQELHDALATAADVPLSVHEPSVSQGRDPMAVVAEAVDFVVGTGRELAAARRARPEDDLMTSLVQAEIDGERLTDAEIGAFFSLVVTAGFDTTRNTISHAMLALTEFPAQREWLAADFGNRARTAVEEFVRWASPVLTFRRTATRDVELGGAKIPAGDKVVMFYLSGNRDERVFADATAFDLSRSPNPHVGFGGGGPHHCFGAMVARIQLTALFGELLRRVPGIRVGDPVYLRSNFLHGITSLRCEIP</sequence>
<evidence type="ECO:0000256" key="2">
    <source>
        <dbReference type="ARBA" id="ARBA00022617"/>
    </source>
</evidence>
<dbReference type="Gene3D" id="1.10.630.10">
    <property type="entry name" value="Cytochrome P450"/>
    <property type="match status" value="1"/>
</dbReference>
<dbReference type="InterPro" id="IPR036396">
    <property type="entry name" value="Cyt_P450_sf"/>
</dbReference>
<keyword evidence="3" id="KW-0479">Metal-binding</keyword>
<dbReference type="CDD" id="cd11033">
    <property type="entry name" value="CYP142-like"/>
    <property type="match status" value="1"/>
</dbReference>
<dbReference type="Proteomes" id="UP000516052">
    <property type="component" value="Chromosome"/>
</dbReference>
<evidence type="ECO:0000256" key="3">
    <source>
        <dbReference type="ARBA" id="ARBA00022723"/>
    </source>
</evidence>
<dbReference type="InterPro" id="IPR002397">
    <property type="entry name" value="Cyt_P450_B"/>
</dbReference>
<evidence type="ECO:0000313" key="7">
    <source>
        <dbReference type="EMBL" id="QNP74835.1"/>
    </source>
</evidence>
<dbReference type="PANTHER" id="PTHR46696">
    <property type="entry name" value="P450, PUTATIVE (EUROFUNG)-RELATED"/>
    <property type="match status" value="1"/>
</dbReference>
<keyword evidence="2" id="KW-0349">Heme</keyword>
<dbReference type="InterPro" id="IPR001128">
    <property type="entry name" value="Cyt_P450"/>
</dbReference>
<dbReference type="RefSeq" id="WP_187751759.1">
    <property type="nucleotide sequence ID" value="NZ_CP060828.1"/>
</dbReference>
<dbReference type="SUPFAM" id="SSF48264">
    <property type="entry name" value="Cytochrome P450"/>
    <property type="match status" value="1"/>
</dbReference>
<evidence type="ECO:0000313" key="8">
    <source>
        <dbReference type="Proteomes" id="UP000516052"/>
    </source>
</evidence>
<dbReference type="KEGG" id="sroi:IAG44_38910"/>
<keyword evidence="6" id="KW-0503">Monooxygenase</keyword>
<evidence type="ECO:0000256" key="1">
    <source>
        <dbReference type="ARBA" id="ARBA00010617"/>
    </source>
</evidence>
<dbReference type="GO" id="GO:0020037">
    <property type="term" value="F:heme binding"/>
    <property type="evidence" value="ECO:0007669"/>
    <property type="project" value="InterPro"/>
</dbReference>
<protein>
    <submittedName>
        <fullName evidence="7">Cytochrome P450</fullName>
    </submittedName>
</protein>
<evidence type="ECO:0000256" key="6">
    <source>
        <dbReference type="ARBA" id="ARBA00023033"/>
    </source>
</evidence>
<dbReference type="GO" id="GO:0036199">
    <property type="term" value="F:cholest-4-en-3-one 26-monooxygenase activity"/>
    <property type="evidence" value="ECO:0007669"/>
    <property type="project" value="TreeGrafter"/>
</dbReference>
<gene>
    <name evidence="7" type="ORF">IAG44_38910</name>
</gene>
<dbReference type="AlphaFoldDB" id="A0A7H0IPW9"/>
<dbReference type="GO" id="GO:0006707">
    <property type="term" value="P:cholesterol catabolic process"/>
    <property type="evidence" value="ECO:0007669"/>
    <property type="project" value="TreeGrafter"/>
</dbReference>
<name>A0A7H0IPW9_9ACTN</name>
<dbReference type="GO" id="GO:0008395">
    <property type="term" value="F:steroid hydroxylase activity"/>
    <property type="evidence" value="ECO:0007669"/>
    <property type="project" value="TreeGrafter"/>
</dbReference>
<dbReference type="FunFam" id="1.10.630.10:FF:000018">
    <property type="entry name" value="Cytochrome P450 monooxygenase"/>
    <property type="match status" value="1"/>
</dbReference>
<organism evidence="7 8">
    <name type="scientific">Streptomyces roseirectus</name>
    <dbReference type="NCBI Taxonomy" id="2768066"/>
    <lineage>
        <taxon>Bacteria</taxon>
        <taxon>Bacillati</taxon>
        <taxon>Actinomycetota</taxon>
        <taxon>Actinomycetes</taxon>
        <taxon>Kitasatosporales</taxon>
        <taxon>Streptomycetaceae</taxon>
        <taxon>Streptomyces</taxon>
    </lineage>
</organism>
<keyword evidence="4" id="KW-0560">Oxidoreductase</keyword>
<dbReference type="EMBL" id="CP060828">
    <property type="protein sequence ID" value="QNP74835.1"/>
    <property type="molecule type" value="Genomic_DNA"/>
</dbReference>
<proteinExistence type="inferred from homology"/>
<dbReference type="PANTHER" id="PTHR46696:SF4">
    <property type="entry name" value="BIOTIN BIOSYNTHESIS CYTOCHROME P450"/>
    <property type="match status" value="1"/>
</dbReference>
<accession>A0A7H0IPW9</accession>
<dbReference type="Pfam" id="PF00067">
    <property type="entry name" value="p450"/>
    <property type="match status" value="1"/>
</dbReference>
<keyword evidence="5" id="KW-0408">Iron</keyword>
<evidence type="ECO:0000256" key="5">
    <source>
        <dbReference type="ARBA" id="ARBA00023004"/>
    </source>
</evidence>
<reference evidence="7 8" key="1">
    <citation type="submission" date="2020-08" db="EMBL/GenBank/DDBJ databases">
        <title>A novel species.</title>
        <authorList>
            <person name="Gao J."/>
        </authorList>
    </citation>
    <scope>NUCLEOTIDE SEQUENCE [LARGE SCALE GENOMIC DNA]</scope>
    <source>
        <strain evidence="7 8">CRXT-G-22</strain>
    </source>
</reference>
<evidence type="ECO:0000256" key="4">
    <source>
        <dbReference type="ARBA" id="ARBA00023002"/>
    </source>
</evidence>
<dbReference type="PRINTS" id="PR00359">
    <property type="entry name" value="BP450"/>
</dbReference>
<comment type="similarity">
    <text evidence="1">Belongs to the cytochrome P450 family.</text>
</comment>
<keyword evidence="8" id="KW-1185">Reference proteome</keyword>